<evidence type="ECO:0000313" key="1">
    <source>
        <dbReference type="EMBL" id="AIA64547.1"/>
    </source>
</evidence>
<protein>
    <submittedName>
        <fullName evidence="1">Putative structural protein 2</fullName>
    </submittedName>
</protein>
<dbReference type="Proteomes" id="UP000026984">
    <property type="component" value="Segment"/>
</dbReference>
<evidence type="ECO:0000313" key="2">
    <source>
        <dbReference type="Proteomes" id="UP000026984"/>
    </source>
</evidence>
<dbReference type="RefSeq" id="YP_009042254.1">
    <property type="nucleotide sequence ID" value="NC_024354.1"/>
</dbReference>
<dbReference type="Pfam" id="PF11681">
    <property type="entry name" value="Phage_Tube_PhiTE"/>
    <property type="match status" value="1"/>
</dbReference>
<dbReference type="InterPro" id="IPR021695">
    <property type="entry name" value="Phage_KPP10_Orf10"/>
</dbReference>
<dbReference type="NCBIfam" id="NF047581">
    <property type="entry name" value="gp105_phage_fam"/>
    <property type="match status" value="1"/>
</dbReference>
<gene>
    <name evidence="1" type="ORF">CR8_017</name>
</gene>
<dbReference type="GeneID" id="19686768"/>
<organism evidence="1 2">
    <name type="scientific">Cronobacter phage CR8</name>
    <dbReference type="NCBI Taxonomy" id="1327934"/>
    <lineage>
        <taxon>Viruses</taxon>
        <taxon>Duplodnaviria</taxon>
        <taxon>Heunggongvirae</taxon>
        <taxon>Uroviricota</taxon>
        <taxon>Caudoviricetes</taxon>
        <taxon>Vequintavirinae</taxon>
        <taxon>Certrevirus</taxon>
        <taxon>Certrevirus CR8</taxon>
    </lineage>
</organism>
<proteinExistence type="predicted"/>
<keyword evidence="2" id="KW-1185">Reference proteome</keyword>
<reference evidence="1 2" key="1">
    <citation type="submission" date="2013-04" db="EMBL/GenBank/DDBJ databases">
        <title>Complete Genome Sequence of Cronobacter sakazakii Bacteriophage CR8.</title>
        <authorList>
            <person name="Kim Y."/>
            <person name="Shin H."/>
            <person name="Ryu S."/>
        </authorList>
    </citation>
    <scope>NUCLEOTIDE SEQUENCE [LARGE SCALE GENOMIC DNA]</scope>
</reference>
<dbReference type="KEGG" id="vg:19686768"/>
<dbReference type="EMBL" id="KC954774">
    <property type="protein sequence ID" value="AIA64547.1"/>
    <property type="molecule type" value="Genomic_DNA"/>
</dbReference>
<accession>A0A060ALR0</accession>
<sequence length="160" mass="17260">MLNQSKILTMQAYDPAKVLVFIGGQRVSGFAADTKIVITRNNDNITVHAGVDGEISNALSRDNTGVMTLSLQNTAQWNGYLAQWQRQANVTGLIYLPVQVEGSQGLSLNTIGWIQKQPDLSYGSEVGQMDWEIGVLDAWLSPDQIQGVAAGITGLVGLDQ</sequence>
<name>A0A060ALR0_9CAUD</name>